<comment type="caution">
    <text evidence="2">The sequence shown here is derived from an EMBL/GenBank/DDBJ whole genome shotgun (WGS) entry which is preliminary data.</text>
</comment>
<evidence type="ECO:0000256" key="1">
    <source>
        <dbReference type="SAM" id="MobiDB-lite"/>
    </source>
</evidence>
<feature type="region of interest" description="Disordered" evidence="1">
    <location>
        <begin position="1"/>
        <end position="23"/>
    </location>
</feature>
<reference evidence="2 3" key="1">
    <citation type="journal article" date="2019" name="G3 (Bethesda)">
        <title>Sequencing of a Wild Apple (Malus baccata) Genome Unravels the Differences Between Cultivated and Wild Apple Species Regarding Disease Resistance and Cold Tolerance.</title>
        <authorList>
            <person name="Chen X."/>
        </authorList>
    </citation>
    <scope>NUCLEOTIDE SEQUENCE [LARGE SCALE GENOMIC DNA]</scope>
    <source>
        <strain evidence="3">cv. Shandingzi</strain>
        <tissue evidence="2">Leaves</tissue>
    </source>
</reference>
<accession>A0A540MV35</accession>
<protein>
    <submittedName>
        <fullName evidence="2">Uncharacterized protein</fullName>
    </submittedName>
</protein>
<dbReference type="Proteomes" id="UP000315295">
    <property type="component" value="Unassembled WGS sequence"/>
</dbReference>
<proteinExistence type="predicted"/>
<gene>
    <name evidence="2" type="ORF">C1H46_011784</name>
</gene>
<dbReference type="EMBL" id="VIEB01000172">
    <property type="protein sequence ID" value="TQE02628.1"/>
    <property type="molecule type" value="Genomic_DNA"/>
</dbReference>
<feature type="compositionally biased region" description="Basic and acidic residues" evidence="1">
    <location>
        <begin position="1"/>
        <end position="20"/>
    </location>
</feature>
<dbReference type="AlphaFoldDB" id="A0A540MV35"/>
<evidence type="ECO:0000313" key="2">
    <source>
        <dbReference type="EMBL" id="TQE02628.1"/>
    </source>
</evidence>
<evidence type="ECO:0000313" key="3">
    <source>
        <dbReference type="Proteomes" id="UP000315295"/>
    </source>
</evidence>
<organism evidence="2 3">
    <name type="scientific">Malus baccata</name>
    <name type="common">Siberian crab apple</name>
    <name type="synonym">Pyrus baccata</name>
    <dbReference type="NCBI Taxonomy" id="106549"/>
    <lineage>
        <taxon>Eukaryota</taxon>
        <taxon>Viridiplantae</taxon>
        <taxon>Streptophyta</taxon>
        <taxon>Embryophyta</taxon>
        <taxon>Tracheophyta</taxon>
        <taxon>Spermatophyta</taxon>
        <taxon>Magnoliopsida</taxon>
        <taxon>eudicotyledons</taxon>
        <taxon>Gunneridae</taxon>
        <taxon>Pentapetalae</taxon>
        <taxon>rosids</taxon>
        <taxon>fabids</taxon>
        <taxon>Rosales</taxon>
        <taxon>Rosaceae</taxon>
        <taxon>Amygdaloideae</taxon>
        <taxon>Maleae</taxon>
        <taxon>Malus</taxon>
    </lineage>
</organism>
<keyword evidence="3" id="KW-1185">Reference proteome</keyword>
<name>A0A540MV35_MALBA</name>
<sequence>MRREIEEYRGGVDDKKERQGIKSTLTDVKRKPKRTLQPCHDISTHQALLCREEKGVVHATEMVKNEINRDATHLAAKEEEFGMPPVFVERQRWRETSSNGKEVVYHPSVLADEQATVEE</sequence>